<evidence type="ECO:0008006" key="3">
    <source>
        <dbReference type="Google" id="ProtNLM"/>
    </source>
</evidence>
<comment type="caution">
    <text evidence="1">The sequence shown here is derived from an EMBL/GenBank/DDBJ whole genome shotgun (WGS) entry which is preliminary data.</text>
</comment>
<organism evidence="1 2">
    <name type="scientific">Candidatus Blackburnbacteria bacterium RIFCSPHIGHO2_01_FULL_43_15b</name>
    <dbReference type="NCBI Taxonomy" id="1797513"/>
    <lineage>
        <taxon>Bacteria</taxon>
        <taxon>Candidatus Blackburniibacteriota</taxon>
    </lineage>
</organism>
<dbReference type="STRING" id="1797513.A2782_01100"/>
<protein>
    <recommendedName>
        <fullName evidence="3">50S ribosomal protein L29</fullName>
    </recommendedName>
</protein>
<name>A0A1G1V1X4_9BACT</name>
<evidence type="ECO:0000313" key="1">
    <source>
        <dbReference type="EMBL" id="OGY09402.1"/>
    </source>
</evidence>
<reference evidence="1 2" key="1">
    <citation type="journal article" date="2016" name="Nat. Commun.">
        <title>Thousands of microbial genomes shed light on interconnected biogeochemical processes in an aquifer system.</title>
        <authorList>
            <person name="Anantharaman K."/>
            <person name="Brown C.T."/>
            <person name="Hug L.A."/>
            <person name="Sharon I."/>
            <person name="Castelle C.J."/>
            <person name="Probst A.J."/>
            <person name="Thomas B.C."/>
            <person name="Singh A."/>
            <person name="Wilkins M.J."/>
            <person name="Karaoz U."/>
            <person name="Brodie E.L."/>
            <person name="Williams K.H."/>
            <person name="Hubbard S.S."/>
            <person name="Banfield J.F."/>
        </authorList>
    </citation>
    <scope>NUCLEOTIDE SEQUENCE [LARGE SCALE GENOMIC DNA]</scope>
</reference>
<dbReference type="Proteomes" id="UP000177967">
    <property type="component" value="Unassembled WGS sequence"/>
</dbReference>
<sequence>MQELQKLSKEEKIKDLLQKREDTIAKIKELYKNFRGVSHENSSAEIKQVRIKVLEGFVDSLNKELISLGYTFKGRR</sequence>
<dbReference type="AlphaFoldDB" id="A0A1G1V1X4"/>
<dbReference type="EMBL" id="MHBW01000010">
    <property type="protein sequence ID" value="OGY09402.1"/>
    <property type="molecule type" value="Genomic_DNA"/>
</dbReference>
<accession>A0A1G1V1X4</accession>
<gene>
    <name evidence="1" type="ORF">A2782_01100</name>
</gene>
<evidence type="ECO:0000313" key="2">
    <source>
        <dbReference type="Proteomes" id="UP000177967"/>
    </source>
</evidence>
<proteinExistence type="predicted"/>